<feature type="transmembrane region" description="Helical" evidence="7">
    <location>
        <begin position="12"/>
        <end position="32"/>
    </location>
</feature>
<organism evidence="9 10">
    <name type="scientific">Cetobacterium ceti</name>
    <dbReference type="NCBI Taxonomy" id="180163"/>
    <lineage>
        <taxon>Bacteria</taxon>
        <taxon>Fusobacteriati</taxon>
        <taxon>Fusobacteriota</taxon>
        <taxon>Fusobacteriia</taxon>
        <taxon>Fusobacteriales</taxon>
        <taxon>Fusobacteriaceae</taxon>
        <taxon>Cetobacterium</taxon>
    </lineage>
</organism>
<evidence type="ECO:0000313" key="10">
    <source>
        <dbReference type="Proteomes" id="UP000191153"/>
    </source>
</evidence>
<feature type="transmembrane region" description="Helical" evidence="7">
    <location>
        <begin position="178"/>
        <end position="203"/>
    </location>
</feature>
<keyword evidence="6 7" id="KW-0472">Membrane</keyword>
<reference evidence="9 10" key="1">
    <citation type="submission" date="2017-02" db="EMBL/GenBank/DDBJ databases">
        <authorList>
            <person name="Peterson S.W."/>
        </authorList>
    </citation>
    <scope>NUCLEOTIDE SEQUENCE [LARGE SCALE GENOMIC DNA]</scope>
    <source>
        <strain evidence="9 10">ATCC 700028</strain>
    </source>
</reference>
<feature type="transmembrane region" description="Helical" evidence="7">
    <location>
        <begin position="72"/>
        <end position="99"/>
    </location>
</feature>
<comment type="similarity">
    <text evidence="7">Belongs to the binding-protein-dependent transport system permease family.</text>
</comment>
<evidence type="ECO:0000256" key="2">
    <source>
        <dbReference type="ARBA" id="ARBA00022448"/>
    </source>
</evidence>
<feature type="domain" description="ABC transmembrane type-1" evidence="8">
    <location>
        <begin position="69"/>
        <end position="258"/>
    </location>
</feature>
<dbReference type="EMBL" id="FUWX01000009">
    <property type="protein sequence ID" value="SJZ72410.1"/>
    <property type="molecule type" value="Genomic_DNA"/>
</dbReference>
<evidence type="ECO:0000313" key="9">
    <source>
        <dbReference type="EMBL" id="SJZ72410.1"/>
    </source>
</evidence>
<feature type="transmembrane region" description="Helical" evidence="7">
    <location>
        <begin position="238"/>
        <end position="257"/>
    </location>
</feature>
<keyword evidence="4 7" id="KW-0812">Transmembrane</keyword>
<dbReference type="InterPro" id="IPR035906">
    <property type="entry name" value="MetI-like_sf"/>
</dbReference>
<evidence type="ECO:0000256" key="4">
    <source>
        <dbReference type="ARBA" id="ARBA00022692"/>
    </source>
</evidence>
<dbReference type="GO" id="GO:0055085">
    <property type="term" value="P:transmembrane transport"/>
    <property type="evidence" value="ECO:0007669"/>
    <property type="project" value="InterPro"/>
</dbReference>
<sequence>MRIKDNTNLKIGLGIIGVLFIIMIISLFWTPYNPYDINELNRLAPPSFAHPLGTDYLGRDLLSRMMIASQSAFYVGILSVAIGGTIGTSLGVISGYFGGWIDEILSKITDAFMSIPSILFLLVIITVLGKDLQNTAISIGILNIPTFFRMSRGKVMEIKNLPYITWAKIMGVKEFRIIFIHILPNIFSTIIVIGALAFSSAILTEASLSYLGMGVNPPQPTWGEIIYRAQEFLSVNPYYAIVPGILISLVAIGFNLLGEGIKEYIRR</sequence>
<feature type="transmembrane region" description="Helical" evidence="7">
    <location>
        <begin position="111"/>
        <end position="129"/>
    </location>
</feature>
<keyword evidence="3" id="KW-1003">Cell membrane</keyword>
<evidence type="ECO:0000256" key="1">
    <source>
        <dbReference type="ARBA" id="ARBA00004651"/>
    </source>
</evidence>
<evidence type="ECO:0000259" key="8">
    <source>
        <dbReference type="PROSITE" id="PS50928"/>
    </source>
</evidence>
<keyword evidence="2 7" id="KW-0813">Transport</keyword>
<dbReference type="SUPFAM" id="SSF161098">
    <property type="entry name" value="MetI-like"/>
    <property type="match status" value="1"/>
</dbReference>
<dbReference type="GO" id="GO:0005886">
    <property type="term" value="C:plasma membrane"/>
    <property type="evidence" value="ECO:0007669"/>
    <property type="project" value="UniProtKB-SubCell"/>
</dbReference>
<evidence type="ECO:0000256" key="3">
    <source>
        <dbReference type="ARBA" id="ARBA00022475"/>
    </source>
</evidence>
<keyword evidence="5 7" id="KW-1133">Transmembrane helix</keyword>
<dbReference type="Proteomes" id="UP000191153">
    <property type="component" value="Unassembled WGS sequence"/>
</dbReference>
<evidence type="ECO:0000256" key="7">
    <source>
        <dbReference type="RuleBase" id="RU363032"/>
    </source>
</evidence>
<dbReference type="STRING" id="180163.SAMN02745174_01397"/>
<comment type="subcellular location">
    <subcellularLocation>
        <location evidence="1 7">Cell membrane</location>
        <topology evidence="1 7">Multi-pass membrane protein</topology>
    </subcellularLocation>
</comment>
<keyword evidence="10" id="KW-1185">Reference proteome</keyword>
<name>A0A1T4MZ84_9FUSO</name>
<proteinExistence type="inferred from homology"/>
<dbReference type="InterPro" id="IPR000515">
    <property type="entry name" value="MetI-like"/>
</dbReference>
<dbReference type="PANTHER" id="PTHR43386">
    <property type="entry name" value="OLIGOPEPTIDE TRANSPORT SYSTEM PERMEASE PROTEIN APPC"/>
    <property type="match status" value="1"/>
</dbReference>
<evidence type="ECO:0000256" key="5">
    <source>
        <dbReference type="ARBA" id="ARBA00022989"/>
    </source>
</evidence>
<protein>
    <submittedName>
        <fullName evidence="9">Peptide/nickel transport system permease protein</fullName>
    </submittedName>
</protein>
<dbReference type="Gene3D" id="1.10.3720.10">
    <property type="entry name" value="MetI-like"/>
    <property type="match status" value="1"/>
</dbReference>
<dbReference type="CDD" id="cd06261">
    <property type="entry name" value="TM_PBP2"/>
    <property type="match status" value="1"/>
</dbReference>
<dbReference type="InterPro" id="IPR050366">
    <property type="entry name" value="BP-dependent_transpt_permease"/>
</dbReference>
<dbReference type="PANTHER" id="PTHR43386:SF1">
    <property type="entry name" value="D,D-DIPEPTIDE TRANSPORT SYSTEM PERMEASE PROTEIN DDPC-RELATED"/>
    <property type="match status" value="1"/>
</dbReference>
<dbReference type="Pfam" id="PF00528">
    <property type="entry name" value="BPD_transp_1"/>
    <property type="match status" value="1"/>
</dbReference>
<dbReference type="RefSeq" id="WP_200803143.1">
    <property type="nucleotide sequence ID" value="NZ_FUWX01000009.1"/>
</dbReference>
<gene>
    <name evidence="9" type="ORF">SAMN02745174_01397</name>
</gene>
<dbReference type="AlphaFoldDB" id="A0A1T4MZ84"/>
<dbReference type="PROSITE" id="PS50928">
    <property type="entry name" value="ABC_TM1"/>
    <property type="match status" value="1"/>
</dbReference>
<evidence type="ECO:0000256" key="6">
    <source>
        <dbReference type="ARBA" id="ARBA00023136"/>
    </source>
</evidence>
<accession>A0A1T4MZ84</accession>